<dbReference type="SUPFAM" id="SSF52540">
    <property type="entry name" value="P-loop containing nucleoside triphosphate hydrolases"/>
    <property type="match status" value="1"/>
</dbReference>
<feature type="domain" description="Rad50/SbcC-type AAA" evidence="3">
    <location>
        <begin position="6"/>
        <end position="233"/>
    </location>
</feature>
<reference evidence="4 5" key="1">
    <citation type="submission" date="2020-04" db="EMBL/GenBank/DDBJ databases">
        <title>Metagenomic profiling of ammonia- and methane-oxidizing microorganisms in a Dutch drinking water treatment plant.</title>
        <authorList>
            <person name="Poghosyan L."/>
            <person name="Leucker S."/>
        </authorList>
    </citation>
    <scope>NUCLEOTIDE SEQUENCE [LARGE SCALE GENOMIC DNA]</scope>
    <source>
        <strain evidence="4">S-RSF-IL-03</strain>
    </source>
</reference>
<dbReference type="Pfam" id="PF13476">
    <property type="entry name" value="AAA_23"/>
    <property type="match status" value="1"/>
</dbReference>
<keyword evidence="2" id="KW-1133">Transmembrane helix</keyword>
<accession>A0A849SLK3</accession>
<gene>
    <name evidence="4" type="ORF">HOP12_14300</name>
</gene>
<dbReference type="InterPro" id="IPR038729">
    <property type="entry name" value="Rad50/SbcC_AAA"/>
</dbReference>
<keyword evidence="2" id="KW-0472">Membrane</keyword>
<dbReference type="EMBL" id="JABFRW010000187">
    <property type="protein sequence ID" value="NOT35311.1"/>
    <property type="molecule type" value="Genomic_DNA"/>
</dbReference>
<dbReference type="PANTHER" id="PTHR41259:SF1">
    <property type="entry name" value="DOUBLE-STRAND BREAK REPAIR RAD50 ATPASE, PUTATIVE-RELATED"/>
    <property type="match status" value="1"/>
</dbReference>
<dbReference type="GO" id="GO:0006302">
    <property type="term" value="P:double-strand break repair"/>
    <property type="evidence" value="ECO:0007669"/>
    <property type="project" value="InterPro"/>
</dbReference>
<feature type="coiled-coil region" evidence="1">
    <location>
        <begin position="206"/>
        <end position="257"/>
    </location>
</feature>
<keyword evidence="2" id="KW-0812">Transmembrane</keyword>
<comment type="caution">
    <text evidence="4">The sequence shown here is derived from an EMBL/GenBank/DDBJ whole genome shotgun (WGS) entry which is preliminary data.</text>
</comment>
<evidence type="ECO:0000259" key="3">
    <source>
        <dbReference type="Pfam" id="PF13476"/>
    </source>
</evidence>
<keyword evidence="1" id="KW-0175">Coiled coil</keyword>
<feature type="coiled-coil region" evidence="1">
    <location>
        <begin position="301"/>
        <end position="346"/>
    </location>
</feature>
<dbReference type="Proteomes" id="UP000580839">
    <property type="component" value="Unassembled WGS sequence"/>
</dbReference>
<evidence type="ECO:0000313" key="5">
    <source>
        <dbReference type="Proteomes" id="UP000580839"/>
    </source>
</evidence>
<feature type="transmembrane region" description="Helical" evidence="2">
    <location>
        <begin position="480"/>
        <end position="502"/>
    </location>
</feature>
<proteinExistence type="predicted"/>
<protein>
    <submittedName>
        <fullName evidence="4">AAA family ATPase</fullName>
    </submittedName>
</protein>
<name>A0A849SLK3_UNCEI</name>
<dbReference type="GO" id="GO:0016887">
    <property type="term" value="F:ATP hydrolysis activity"/>
    <property type="evidence" value="ECO:0007669"/>
    <property type="project" value="InterPro"/>
</dbReference>
<dbReference type="InterPro" id="IPR027417">
    <property type="entry name" value="P-loop_NTPase"/>
</dbReference>
<evidence type="ECO:0000313" key="4">
    <source>
        <dbReference type="EMBL" id="NOT35311.1"/>
    </source>
</evidence>
<sequence>MKILRVKLDRFGALQGEFSFDPAHVTVLVDDNERGKSTLLAAITAGLYGLEDDRRSHRVVTPRERWRPWNGGNFRVELEVDADGRRLTIKRDFERDTIEIFDDRGGEVTAEFRDGKDRFPVGQKLLGLDVEEFIKCSCITQGEVQRVIPSDPRDRSGSSLRARLESAADSKLGDMSATEAVKHLDAALKRYQCAELDSTLQVDTTIQRLELKRKDIEVQLHTLEHDLDQIREPLEALARLEEDERTARAELTNLEAERQSALAGDVRRQLDDDAKIRAEVTRLEEEAAGLAQAAHLPVTSEASLRETVGRYEEAKRNLEALEARRREEISRERESLTRELADLEVYAKLPAGDADRCVTLASELRRISEDDERLREEVFTLRDGLASSGHEPERLQWLQERFGSLPAERVAVLRRQSDMQLAYQTEVATLERERTQGSEVLREIDAMRNRWLMPGWFFVALGLASAVAGGSIMILNGLQVLWTGLLAGGAGLLAIGGILLGVGARARSGDREDGLRQLTESQRKLSALKQARAETDVTLQVLSRQMGYRDQVDLLREWNEYARLSDESAPALRAQQQLSSLDQRRREALEQSREVLASIGGGDPDPERLESVANKIRRSHSMLQAARDLERRFSWIDDERRVVEAQAAGLHERAIRILQSAGLSYEPTRTWDEHAQELAGRVQGRVRWATITEHLLPAQRIRLLDPSAVEALQSQLASIEAGLASFGARTPRTPVEIETESRRTREELDQVIRRRTDLRVQVEETERRCRGEHPVRVLEKERVEAALLRARRFKHAVETARDTIQKVAADTHRRWADYLNERVSTLLNGIGSGIQQLRFGDDLDFSIKVADGQQLARGKADLQLSAGARDQLYFAVRLAVSEFLSRGHSPVPFLLDDVFVTSDDDRTRAAMKLLIAEFANEHQVILLTCHRKRHEALAALDPELYAARVRWVDANAFSRAS</sequence>
<evidence type="ECO:0000256" key="2">
    <source>
        <dbReference type="SAM" id="Phobius"/>
    </source>
</evidence>
<dbReference type="Gene3D" id="3.40.50.300">
    <property type="entry name" value="P-loop containing nucleotide triphosphate hydrolases"/>
    <property type="match status" value="2"/>
</dbReference>
<dbReference type="AlphaFoldDB" id="A0A849SLK3"/>
<evidence type="ECO:0000256" key="1">
    <source>
        <dbReference type="SAM" id="Coils"/>
    </source>
</evidence>
<dbReference type="PANTHER" id="PTHR41259">
    <property type="entry name" value="DOUBLE-STRAND BREAK REPAIR RAD50 ATPASE, PUTATIVE-RELATED"/>
    <property type="match status" value="1"/>
</dbReference>
<feature type="transmembrane region" description="Helical" evidence="2">
    <location>
        <begin position="451"/>
        <end position="474"/>
    </location>
</feature>
<organism evidence="4 5">
    <name type="scientific">Eiseniibacteriota bacterium</name>
    <dbReference type="NCBI Taxonomy" id="2212470"/>
    <lineage>
        <taxon>Bacteria</taxon>
        <taxon>Candidatus Eiseniibacteriota</taxon>
    </lineage>
</organism>